<dbReference type="Pfam" id="PF01381">
    <property type="entry name" value="HTH_3"/>
    <property type="match status" value="1"/>
</dbReference>
<dbReference type="InterPro" id="IPR010982">
    <property type="entry name" value="Lambda_DNA-bd_dom_sf"/>
</dbReference>
<dbReference type="EMBL" id="CP118099">
    <property type="protein sequence ID" value="WDH75335.1"/>
    <property type="molecule type" value="Genomic_DNA"/>
</dbReference>
<dbReference type="Proteomes" id="UP001213680">
    <property type="component" value="Chromosome"/>
</dbReference>
<keyword evidence="3" id="KW-1185">Reference proteome</keyword>
<evidence type="ECO:0000259" key="1">
    <source>
        <dbReference type="PROSITE" id="PS50943"/>
    </source>
</evidence>
<dbReference type="Gene3D" id="1.10.260.40">
    <property type="entry name" value="lambda repressor-like DNA-binding domains"/>
    <property type="match status" value="1"/>
</dbReference>
<reference evidence="2 3" key="1">
    <citation type="submission" date="2023-02" db="EMBL/GenBank/DDBJ databases">
        <title>A bacterium isolated from plastisphere.</title>
        <authorList>
            <person name="Sun Y."/>
        </authorList>
    </citation>
    <scope>NUCLEOTIDE SEQUENCE [LARGE SCALE GENOMIC DNA]</scope>
    <source>
        <strain evidence="3">a-1</strain>
    </source>
</reference>
<proteinExistence type="predicted"/>
<accession>A0ABY7WXK7</accession>
<dbReference type="SUPFAM" id="SSF47413">
    <property type="entry name" value="lambda repressor-like DNA-binding domains"/>
    <property type="match status" value="1"/>
</dbReference>
<evidence type="ECO:0000313" key="3">
    <source>
        <dbReference type="Proteomes" id="UP001213680"/>
    </source>
</evidence>
<evidence type="ECO:0000313" key="2">
    <source>
        <dbReference type="EMBL" id="WDH75335.1"/>
    </source>
</evidence>
<organism evidence="2 3">
    <name type="scientific">Exiguobacterium marinum</name>
    <dbReference type="NCBI Taxonomy" id="273528"/>
    <lineage>
        <taxon>Bacteria</taxon>
        <taxon>Bacillati</taxon>
        <taxon>Bacillota</taxon>
        <taxon>Bacilli</taxon>
        <taxon>Bacillales</taxon>
        <taxon>Bacillales Family XII. Incertae Sedis</taxon>
        <taxon>Exiguobacterium</taxon>
    </lineage>
</organism>
<dbReference type="InterPro" id="IPR001387">
    <property type="entry name" value="Cro/C1-type_HTH"/>
</dbReference>
<dbReference type="PROSITE" id="PS50943">
    <property type="entry name" value="HTH_CROC1"/>
    <property type="match status" value="1"/>
</dbReference>
<gene>
    <name evidence="2" type="ORF">PTI97_10950</name>
</gene>
<dbReference type="RefSeq" id="WP_274356502.1">
    <property type="nucleotide sequence ID" value="NZ_CP118099.1"/>
</dbReference>
<name>A0ABY7WXK7_9BACL</name>
<feature type="domain" description="HTH cro/C1-type" evidence="1">
    <location>
        <begin position="11"/>
        <end position="65"/>
    </location>
</feature>
<sequence length="111" mass="12664">MNANKIIVNNIQSWLKDNEKSQQWLAQEIGVSKALIGHMLNESRVIQPKRIVDLANALGLTVHELTSDASMKEERMTVELRGTLSNRRSKMELERLKFAIEDYVGLKSEGR</sequence>
<protein>
    <submittedName>
        <fullName evidence="2">Helix-turn-helix transcriptional regulator</fullName>
    </submittedName>
</protein>
<dbReference type="SMART" id="SM00530">
    <property type="entry name" value="HTH_XRE"/>
    <property type="match status" value="1"/>
</dbReference>
<dbReference type="CDD" id="cd00093">
    <property type="entry name" value="HTH_XRE"/>
    <property type="match status" value="1"/>
</dbReference>